<keyword evidence="6" id="KW-1185">Reference proteome</keyword>
<evidence type="ECO:0000259" key="4">
    <source>
        <dbReference type="PROSITE" id="PS51786"/>
    </source>
</evidence>
<dbReference type="Pfam" id="PF05362">
    <property type="entry name" value="Lon_C"/>
    <property type="match status" value="1"/>
</dbReference>
<keyword evidence="1 2" id="KW-0645">Protease</keyword>
<dbReference type="InterPro" id="IPR020568">
    <property type="entry name" value="Ribosomal_Su5_D2-typ_SF"/>
</dbReference>
<feature type="active site" evidence="2">
    <location>
        <position position="680"/>
    </location>
</feature>
<comment type="caution">
    <text evidence="5">The sequence shown here is derived from an EMBL/GenBank/DDBJ whole genome shotgun (WGS) entry which is preliminary data.</text>
</comment>
<comment type="similarity">
    <text evidence="2">Belongs to the peptidase S16 family.</text>
</comment>
<keyword evidence="3" id="KW-0175">Coiled coil</keyword>
<organism evidence="5 6">
    <name type="scientific">Clostridium ganghwense</name>
    <dbReference type="NCBI Taxonomy" id="312089"/>
    <lineage>
        <taxon>Bacteria</taxon>
        <taxon>Bacillati</taxon>
        <taxon>Bacillota</taxon>
        <taxon>Clostridia</taxon>
        <taxon>Eubacteriales</taxon>
        <taxon>Clostridiaceae</taxon>
        <taxon>Clostridium</taxon>
    </lineage>
</organism>
<dbReference type="RefSeq" id="WP_268049106.1">
    <property type="nucleotide sequence ID" value="NZ_JAPQES010000002.1"/>
</dbReference>
<dbReference type="InterPro" id="IPR041699">
    <property type="entry name" value="AAA_32"/>
</dbReference>
<dbReference type="EC" id="3.4.21.53" evidence="2"/>
<evidence type="ECO:0000256" key="1">
    <source>
        <dbReference type="ARBA" id="ARBA00022670"/>
    </source>
</evidence>
<comment type="catalytic activity">
    <reaction evidence="2">
        <text>Hydrolysis of proteins in presence of ATP.</text>
        <dbReference type="EC" id="3.4.21.53"/>
    </reaction>
</comment>
<dbReference type="Pfam" id="PF13654">
    <property type="entry name" value="AAA_32"/>
    <property type="match status" value="1"/>
</dbReference>
<gene>
    <name evidence="5" type="ORF">OXH55_06915</name>
</gene>
<dbReference type="InterPro" id="IPR008269">
    <property type="entry name" value="Lon_proteolytic"/>
</dbReference>
<keyword evidence="2" id="KW-0378">Hydrolase</keyword>
<dbReference type="Proteomes" id="UP001079657">
    <property type="component" value="Unassembled WGS sequence"/>
</dbReference>
<dbReference type="PRINTS" id="PR00830">
    <property type="entry name" value="ENDOLAPTASE"/>
</dbReference>
<feature type="active site" evidence="2">
    <location>
        <position position="637"/>
    </location>
</feature>
<evidence type="ECO:0000313" key="5">
    <source>
        <dbReference type="EMBL" id="MCY6370362.1"/>
    </source>
</evidence>
<dbReference type="Gene3D" id="3.30.230.10">
    <property type="match status" value="1"/>
</dbReference>
<evidence type="ECO:0000313" key="6">
    <source>
        <dbReference type="Proteomes" id="UP001079657"/>
    </source>
</evidence>
<feature type="coiled-coil region" evidence="3">
    <location>
        <begin position="194"/>
        <end position="221"/>
    </location>
</feature>
<reference evidence="5" key="1">
    <citation type="submission" date="2022-12" db="EMBL/GenBank/DDBJ databases">
        <authorList>
            <person name="Wang J."/>
        </authorList>
    </citation>
    <scope>NUCLEOTIDE SEQUENCE</scope>
    <source>
        <strain evidence="5">HY-42-06</strain>
    </source>
</reference>
<name>A0ABT4CMV1_9CLOT</name>
<evidence type="ECO:0000256" key="3">
    <source>
        <dbReference type="SAM" id="Coils"/>
    </source>
</evidence>
<dbReference type="PROSITE" id="PS51786">
    <property type="entry name" value="LON_PROTEOLYTIC"/>
    <property type="match status" value="1"/>
</dbReference>
<dbReference type="Gene3D" id="1.10.8.60">
    <property type="match status" value="1"/>
</dbReference>
<dbReference type="EMBL" id="JAPQES010000002">
    <property type="protein sequence ID" value="MCY6370362.1"/>
    <property type="molecule type" value="Genomic_DNA"/>
</dbReference>
<dbReference type="Gene3D" id="3.40.50.300">
    <property type="entry name" value="P-loop containing nucleotide triphosphate hydrolases"/>
    <property type="match status" value="2"/>
</dbReference>
<dbReference type="InterPro" id="IPR027065">
    <property type="entry name" value="Lon_Prtase"/>
</dbReference>
<dbReference type="PANTHER" id="PTHR10046">
    <property type="entry name" value="ATP DEPENDENT LON PROTEASE FAMILY MEMBER"/>
    <property type="match status" value="1"/>
</dbReference>
<accession>A0ABT4CMV1</accession>
<sequence>MNMELSSQDIIYEFDIKDINSNKKKFSLPEYTEEVYDKIKSALNIDKEGYNVYLIDNFTKNKLNDIKEFISEVLKNKDKPKDICYVVKEDVDKPFALFLSNGKGKILKETVEELQDVYNKTVYDFYNSSVCKEKEEIIENIQNKRSELVAELMNNARAQGFEIRSTSKGFTFIPLKGEEVMTEREYDELESEKKEEILKSVSELKNKSQQILEELKEIESNELVKVRKILKEYLKEGTKDIKNECEEEFKNDIEAIEFLKEINDEIEINIVDNYSMIYEDDEEKINEIIMKYDVNVLVDNSNHSSPRVIFEENPSITNLLGCIEYKNENGTYVTDVSFIKSGSILKANEGCLIVRANSLLTNTNAYYNLKKTITSEKVDFDYSKGYIDILSLRGLDPEPIKFKEKVIIIGDYQTYDLLYNYDEDFGKIFKIKAQYSPVVEVNDDTKLSLMDSVQKICNDNKLKPLDKKTIREIAKYLSRRAEHRKKMFFNDEELSKILMLSNNNVLRENRDTITAKDIIDIAYKEDLVEKEIREVYKEGKILIKVKDKKIGQINGLSVIDSGYFSFGKPIRITCSCYRGEGEIIDVQKQSDLSGNIHSKAVNILKGIISERFGKYNKLPVNFHLSFEQIYGKIDGDSASVAELVCMISALSGIPIKQNISVTGSINQFGEVQPIGGVNEKIEGFFKICKVIDNIEDKGVLIPYSNRNNIVLSNEVEKAIEEGRFHIYTMNNIQDAVRTLMGDYKTVIAAVKKEIRKYGKKTI</sequence>
<dbReference type="InterPro" id="IPR014721">
    <property type="entry name" value="Ribsml_uS5_D2-typ_fold_subgr"/>
</dbReference>
<feature type="domain" description="Lon proteolytic" evidence="4">
    <location>
        <begin position="547"/>
        <end position="742"/>
    </location>
</feature>
<dbReference type="SUPFAM" id="SSF54211">
    <property type="entry name" value="Ribosomal protein S5 domain 2-like"/>
    <property type="match status" value="1"/>
</dbReference>
<protein>
    <recommendedName>
        <fullName evidence="2">endopeptidase La</fullName>
        <ecNumber evidence="2">3.4.21.53</ecNumber>
    </recommendedName>
</protein>
<evidence type="ECO:0000256" key="2">
    <source>
        <dbReference type="PROSITE-ProRule" id="PRU01122"/>
    </source>
</evidence>
<keyword evidence="2" id="KW-0720">Serine protease</keyword>
<proteinExistence type="inferred from homology"/>
<dbReference type="InterPro" id="IPR027417">
    <property type="entry name" value="P-loop_NTPase"/>
</dbReference>